<protein>
    <submittedName>
        <fullName evidence="2">RTC4-like domain-containing protein isoform 2</fullName>
    </submittedName>
</protein>
<dbReference type="PANTHER" id="PTHR37535">
    <property type="entry name" value="FLUG DOMAIN PROTEIN"/>
    <property type="match status" value="1"/>
</dbReference>
<evidence type="ECO:0000313" key="3">
    <source>
        <dbReference type="Proteomes" id="UP000699042"/>
    </source>
</evidence>
<proteinExistence type="predicted"/>
<sequence length="250" mass="29157">MGKPKDYFEIARSRHGDAKPDIINGNWVPPRVAAKTRRDYERALGLWYQYSSDVKETADISNVEDLKDFMLQLGRGMNGLYLDTPDPSSLLHRWKLFSAAVRWSTGHRLEPRTYTIIHNFCRTELPEELKCRQSQPPRPRRQATNTHFGNLAMSHWKYDYTLYSQPSFRIDFWAYTQLHTFTSARVSDYSESSARAGSRVGLYFKDVRFGLFRNEEGDAEFAMESQKQLKGKQWDPRKRCQDEGEGAPLE</sequence>
<dbReference type="AlphaFoldDB" id="A0A9P7QUS8"/>
<dbReference type="PANTHER" id="PTHR37535:SF3">
    <property type="entry name" value="FLUG DOMAIN-CONTAINING PROTEIN"/>
    <property type="match status" value="1"/>
</dbReference>
<keyword evidence="3" id="KW-1185">Reference proteome</keyword>
<feature type="region of interest" description="Disordered" evidence="1">
    <location>
        <begin position="223"/>
        <end position="250"/>
    </location>
</feature>
<gene>
    <name evidence="2" type="ORF">JMJ77_013608</name>
</gene>
<reference evidence="2" key="1">
    <citation type="submission" date="2021-05" db="EMBL/GenBank/DDBJ databases">
        <title>Comparative genomics of three Colletotrichum scovillei strains and genetic complementation revealed genes involved fungal growth and virulence on chili pepper.</title>
        <authorList>
            <person name="Hsieh D.-K."/>
            <person name="Chuang S.-C."/>
            <person name="Chen C.-Y."/>
            <person name="Chao Y.-T."/>
            <person name="Lu M.-Y.J."/>
            <person name="Lee M.-H."/>
            <person name="Shih M.-C."/>
        </authorList>
    </citation>
    <scope>NUCLEOTIDE SEQUENCE</scope>
    <source>
        <strain evidence="2">Coll-153</strain>
    </source>
</reference>
<feature type="compositionally biased region" description="Basic and acidic residues" evidence="1">
    <location>
        <begin position="232"/>
        <end position="242"/>
    </location>
</feature>
<dbReference type="EMBL" id="JAESDN010000021">
    <property type="protein sequence ID" value="KAG7040611.1"/>
    <property type="molecule type" value="Genomic_DNA"/>
</dbReference>
<dbReference type="Proteomes" id="UP000699042">
    <property type="component" value="Unassembled WGS sequence"/>
</dbReference>
<evidence type="ECO:0000256" key="1">
    <source>
        <dbReference type="SAM" id="MobiDB-lite"/>
    </source>
</evidence>
<name>A0A9P7QUS8_9PEZI</name>
<accession>A0A9P7QUS8</accession>
<comment type="caution">
    <text evidence="2">The sequence shown here is derived from an EMBL/GenBank/DDBJ whole genome shotgun (WGS) entry which is preliminary data.</text>
</comment>
<organism evidence="2 3">
    <name type="scientific">Colletotrichum scovillei</name>
    <dbReference type="NCBI Taxonomy" id="1209932"/>
    <lineage>
        <taxon>Eukaryota</taxon>
        <taxon>Fungi</taxon>
        <taxon>Dikarya</taxon>
        <taxon>Ascomycota</taxon>
        <taxon>Pezizomycotina</taxon>
        <taxon>Sordariomycetes</taxon>
        <taxon>Hypocreomycetidae</taxon>
        <taxon>Glomerellales</taxon>
        <taxon>Glomerellaceae</taxon>
        <taxon>Colletotrichum</taxon>
        <taxon>Colletotrichum acutatum species complex</taxon>
    </lineage>
</organism>
<evidence type="ECO:0000313" key="2">
    <source>
        <dbReference type="EMBL" id="KAG7040611.1"/>
    </source>
</evidence>